<dbReference type="EMBL" id="AMQN01015889">
    <property type="status" value="NOT_ANNOTATED_CDS"/>
    <property type="molecule type" value="Genomic_DNA"/>
</dbReference>
<sequence length="322" mass="36627">MQRSGRSGQRGLCQPASQPAIHKAIYKRAAEVKQHLVNTLHQGKWSLHFDGKHLDGLEHQAVVLKNEEREIKLAVLRLKDGKAATIAQTQSVNTGKEKGSSVASTMCLTASSVSSWIVSLWGRPIKSPNSEYFSVKDLMENYEQLKAGFSNGKAVIQESSGWRDDMKFLFHLTRVFSHFMENQEFLFVKFQQIPNISNARWNSRAILALLAFILMPETRSRLESVCTFISHPWANQWFSNQLFREADFDELSEALATYPKALESLKNHWKRENQQSTFLAVTNAANVLKRTDTVHTCGLKLATFCSHNLWDDLITNNSLERD</sequence>
<dbReference type="Proteomes" id="UP000014760">
    <property type="component" value="Unassembled WGS sequence"/>
</dbReference>
<organism evidence="1">
    <name type="scientific">Capitella teleta</name>
    <name type="common">Polychaete worm</name>
    <dbReference type="NCBI Taxonomy" id="283909"/>
    <lineage>
        <taxon>Eukaryota</taxon>
        <taxon>Metazoa</taxon>
        <taxon>Spiralia</taxon>
        <taxon>Lophotrochozoa</taxon>
        <taxon>Annelida</taxon>
        <taxon>Polychaeta</taxon>
        <taxon>Sedentaria</taxon>
        <taxon>Scolecida</taxon>
        <taxon>Capitellidae</taxon>
        <taxon>Capitella</taxon>
    </lineage>
</organism>
<reference evidence="2" key="3">
    <citation type="submission" date="2015-06" db="UniProtKB">
        <authorList>
            <consortium name="EnsemblMetazoa"/>
        </authorList>
    </citation>
    <scope>IDENTIFICATION</scope>
</reference>
<accession>R7T8U3</accession>
<gene>
    <name evidence="1" type="ORF">CAPTEDRAFT_188236</name>
</gene>
<evidence type="ECO:0000313" key="2">
    <source>
        <dbReference type="EnsemblMetazoa" id="CapteP188236"/>
    </source>
</evidence>
<evidence type="ECO:0000313" key="3">
    <source>
        <dbReference type="Proteomes" id="UP000014760"/>
    </source>
</evidence>
<dbReference type="HOGENOM" id="CLU_863953_0_0_1"/>
<proteinExistence type="predicted"/>
<protein>
    <submittedName>
        <fullName evidence="1 2">Uncharacterized protein</fullName>
    </submittedName>
</protein>
<dbReference type="EMBL" id="KB312327">
    <property type="protein sequence ID" value="ELT87419.1"/>
    <property type="molecule type" value="Genomic_DNA"/>
</dbReference>
<dbReference type="OrthoDB" id="8052599at2759"/>
<keyword evidence="3" id="KW-1185">Reference proteome</keyword>
<name>R7T8U3_CAPTE</name>
<reference evidence="3" key="1">
    <citation type="submission" date="2012-12" db="EMBL/GenBank/DDBJ databases">
        <authorList>
            <person name="Hellsten U."/>
            <person name="Grimwood J."/>
            <person name="Chapman J.A."/>
            <person name="Shapiro H."/>
            <person name="Aerts A."/>
            <person name="Otillar R.P."/>
            <person name="Terry A.Y."/>
            <person name="Boore J.L."/>
            <person name="Simakov O."/>
            <person name="Marletaz F."/>
            <person name="Cho S.-J."/>
            <person name="Edsinger-Gonzales E."/>
            <person name="Havlak P."/>
            <person name="Kuo D.-H."/>
            <person name="Larsson T."/>
            <person name="Lv J."/>
            <person name="Arendt D."/>
            <person name="Savage R."/>
            <person name="Osoegawa K."/>
            <person name="de Jong P."/>
            <person name="Lindberg D.R."/>
            <person name="Seaver E.C."/>
            <person name="Weisblat D.A."/>
            <person name="Putnam N.H."/>
            <person name="Grigoriev I.V."/>
            <person name="Rokhsar D.S."/>
        </authorList>
    </citation>
    <scope>NUCLEOTIDE SEQUENCE</scope>
    <source>
        <strain evidence="3">I ESC-2004</strain>
    </source>
</reference>
<evidence type="ECO:0000313" key="1">
    <source>
        <dbReference type="EMBL" id="ELT87419.1"/>
    </source>
</evidence>
<dbReference type="AlphaFoldDB" id="R7T8U3"/>
<reference evidence="1 3" key="2">
    <citation type="journal article" date="2013" name="Nature">
        <title>Insights into bilaterian evolution from three spiralian genomes.</title>
        <authorList>
            <person name="Simakov O."/>
            <person name="Marletaz F."/>
            <person name="Cho S.J."/>
            <person name="Edsinger-Gonzales E."/>
            <person name="Havlak P."/>
            <person name="Hellsten U."/>
            <person name="Kuo D.H."/>
            <person name="Larsson T."/>
            <person name="Lv J."/>
            <person name="Arendt D."/>
            <person name="Savage R."/>
            <person name="Osoegawa K."/>
            <person name="de Jong P."/>
            <person name="Grimwood J."/>
            <person name="Chapman J.A."/>
            <person name="Shapiro H."/>
            <person name="Aerts A."/>
            <person name="Otillar R.P."/>
            <person name="Terry A.Y."/>
            <person name="Boore J.L."/>
            <person name="Grigoriev I.V."/>
            <person name="Lindberg D.R."/>
            <person name="Seaver E.C."/>
            <person name="Weisblat D.A."/>
            <person name="Putnam N.H."/>
            <person name="Rokhsar D.S."/>
        </authorList>
    </citation>
    <scope>NUCLEOTIDE SEQUENCE</scope>
    <source>
        <strain evidence="1 3">I ESC-2004</strain>
    </source>
</reference>
<dbReference type="EnsemblMetazoa" id="CapteT188236">
    <property type="protein sequence ID" value="CapteP188236"/>
    <property type="gene ID" value="CapteG188236"/>
</dbReference>